<reference evidence="1 2" key="1">
    <citation type="submission" date="2020-12" db="EMBL/GenBank/DDBJ databases">
        <title>Metabolic potential, ecology and presence of endohyphal bacteria is reflected in genomic diversity of Mucoromycotina.</title>
        <authorList>
            <person name="Muszewska A."/>
            <person name="Okrasinska A."/>
            <person name="Steczkiewicz K."/>
            <person name="Drgas O."/>
            <person name="Orlowska M."/>
            <person name="Perlinska-Lenart U."/>
            <person name="Aleksandrzak-Piekarczyk T."/>
            <person name="Szatraj K."/>
            <person name="Zielenkiewicz U."/>
            <person name="Pilsyk S."/>
            <person name="Malc E."/>
            <person name="Mieczkowski P."/>
            <person name="Kruszewska J.S."/>
            <person name="Biernat P."/>
            <person name="Pawlowska J."/>
        </authorList>
    </citation>
    <scope>NUCLEOTIDE SEQUENCE [LARGE SCALE GENOMIC DNA]</scope>
    <source>
        <strain evidence="1 2">CBS 142.35</strain>
    </source>
</reference>
<dbReference type="OrthoDB" id="2278560at2759"/>
<evidence type="ECO:0000313" key="1">
    <source>
        <dbReference type="EMBL" id="KAG2219321.1"/>
    </source>
</evidence>
<dbReference type="Proteomes" id="UP000646827">
    <property type="component" value="Unassembled WGS sequence"/>
</dbReference>
<keyword evidence="2" id="KW-1185">Reference proteome</keyword>
<gene>
    <name evidence="1" type="ORF">INT45_003143</name>
</gene>
<organism evidence="1 2">
    <name type="scientific">Circinella minor</name>
    <dbReference type="NCBI Taxonomy" id="1195481"/>
    <lineage>
        <taxon>Eukaryota</taxon>
        <taxon>Fungi</taxon>
        <taxon>Fungi incertae sedis</taxon>
        <taxon>Mucoromycota</taxon>
        <taxon>Mucoromycotina</taxon>
        <taxon>Mucoromycetes</taxon>
        <taxon>Mucorales</taxon>
        <taxon>Lichtheimiaceae</taxon>
        <taxon>Circinella</taxon>
    </lineage>
</organism>
<dbReference type="AlphaFoldDB" id="A0A8H7VDQ6"/>
<protein>
    <submittedName>
        <fullName evidence="1">Uncharacterized protein</fullName>
    </submittedName>
</protein>
<dbReference type="EMBL" id="JAEPRB010000185">
    <property type="protein sequence ID" value="KAG2219321.1"/>
    <property type="molecule type" value="Genomic_DNA"/>
</dbReference>
<proteinExistence type="predicted"/>
<accession>A0A8H7VDQ6</accession>
<name>A0A8H7VDQ6_9FUNG</name>
<evidence type="ECO:0000313" key="2">
    <source>
        <dbReference type="Proteomes" id="UP000646827"/>
    </source>
</evidence>
<sequence length="151" mass="16918">MKNIFLGGIDSKPLNACEINVLLIKSYIYQPSQRIAIDLSNGACTGYFPILLRIVGVNTKKRNKSASQHLLLTTLLLDITNKYGPIPLLTYLMQPLDFIINKAPRSDIGLSSEKWKIAWPALIGVLREIDLLSHLDEIFDEDEPAPEEALE</sequence>
<comment type="caution">
    <text evidence="1">The sequence shown here is derived from an EMBL/GenBank/DDBJ whole genome shotgun (WGS) entry which is preliminary data.</text>
</comment>